<proteinExistence type="predicted"/>
<feature type="region of interest" description="Disordered" evidence="2">
    <location>
        <begin position="719"/>
        <end position="745"/>
    </location>
</feature>
<dbReference type="CDD" id="cd12148">
    <property type="entry name" value="fungal_TF_MHR"/>
    <property type="match status" value="1"/>
</dbReference>
<feature type="region of interest" description="Disordered" evidence="2">
    <location>
        <begin position="586"/>
        <end position="616"/>
    </location>
</feature>
<evidence type="ECO:0000256" key="1">
    <source>
        <dbReference type="ARBA" id="ARBA00023242"/>
    </source>
</evidence>
<dbReference type="SMART" id="SM00066">
    <property type="entry name" value="GAL4"/>
    <property type="match status" value="1"/>
</dbReference>
<reference evidence="4 5" key="1">
    <citation type="journal article" date="2018" name="Sci. Rep.">
        <title>Genome sequence of the cauliflower mushroom Sparassis crispa (Hanabiratake) and its association with beneficial usage.</title>
        <authorList>
            <person name="Kiyama R."/>
            <person name="Furutani Y."/>
            <person name="Kawaguchi K."/>
            <person name="Nakanishi T."/>
        </authorList>
    </citation>
    <scope>NUCLEOTIDE SEQUENCE [LARGE SCALE GENOMIC DNA]</scope>
</reference>
<protein>
    <recommendedName>
        <fullName evidence="3">Zn(2)-C6 fungal-type domain-containing protein</fullName>
    </recommendedName>
</protein>
<comment type="caution">
    <text evidence="4">The sequence shown here is derived from an EMBL/GenBank/DDBJ whole genome shotgun (WGS) entry which is preliminary data.</text>
</comment>
<feature type="compositionally biased region" description="Polar residues" evidence="2">
    <location>
        <begin position="537"/>
        <end position="550"/>
    </location>
</feature>
<dbReference type="Proteomes" id="UP000287166">
    <property type="component" value="Unassembled WGS sequence"/>
</dbReference>
<dbReference type="InterPro" id="IPR036864">
    <property type="entry name" value="Zn2-C6_fun-type_DNA-bd_sf"/>
</dbReference>
<dbReference type="SUPFAM" id="SSF57701">
    <property type="entry name" value="Zn2/Cys6 DNA-binding domain"/>
    <property type="match status" value="1"/>
</dbReference>
<dbReference type="RefSeq" id="XP_027613263.1">
    <property type="nucleotide sequence ID" value="XM_027757462.1"/>
</dbReference>
<gene>
    <name evidence="4" type="ORF">SCP_0407340</name>
</gene>
<keyword evidence="1" id="KW-0539">Nucleus</keyword>
<dbReference type="Pfam" id="PF00172">
    <property type="entry name" value="Zn_clus"/>
    <property type="match status" value="1"/>
</dbReference>
<dbReference type="PANTHER" id="PTHR46910">
    <property type="entry name" value="TRANSCRIPTION FACTOR PDR1"/>
    <property type="match status" value="1"/>
</dbReference>
<dbReference type="CDD" id="cd00067">
    <property type="entry name" value="GAL4"/>
    <property type="match status" value="1"/>
</dbReference>
<dbReference type="InParanoid" id="A0A401GJL7"/>
<feature type="compositionally biased region" description="Low complexity" evidence="2">
    <location>
        <begin position="723"/>
        <end position="735"/>
    </location>
</feature>
<dbReference type="STRING" id="139825.A0A401GJL7"/>
<evidence type="ECO:0000256" key="2">
    <source>
        <dbReference type="SAM" id="MobiDB-lite"/>
    </source>
</evidence>
<feature type="region of interest" description="Disordered" evidence="2">
    <location>
        <begin position="530"/>
        <end position="558"/>
    </location>
</feature>
<dbReference type="Gene3D" id="4.10.240.10">
    <property type="entry name" value="Zn(2)-C6 fungal-type DNA-binding domain"/>
    <property type="match status" value="1"/>
</dbReference>
<dbReference type="PANTHER" id="PTHR46910:SF1">
    <property type="entry name" value="MISCELLANEOUS ZN(II)2CYS6 TRANSCRIPTION FACTOR (EUROFUNG)-RELATED"/>
    <property type="match status" value="1"/>
</dbReference>
<dbReference type="OrthoDB" id="3263880at2759"/>
<name>A0A401GJL7_9APHY</name>
<feature type="compositionally biased region" description="Polar residues" evidence="2">
    <location>
        <begin position="586"/>
        <end position="614"/>
    </location>
</feature>
<evidence type="ECO:0000313" key="5">
    <source>
        <dbReference type="Proteomes" id="UP000287166"/>
    </source>
</evidence>
<dbReference type="PROSITE" id="PS50048">
    <property type="entry name" value="ZN2_CY6_FUNGAL_2"/>
    <property type="match status" value="1"/>
</dbReference>
<dbReference type="EMBL" id="BFAD01000004">
    <property type="protein sequence ID" value="GBE82350.1"/>
    <property type="molecule type" value="Genomic_DNA"/>
</dbReference>
<accession>A0A401GJL7</accession>
<keyword evidence="5" id="KW-1185">Reference proteome</keyword>
<dbReference type="AlphaFoldDB" id="A0A401GJL7"/>
<organism evidence="4 5">
    <name type="scientific">Sparassis crispa</name>
    <dbReference type="NCBI Taxonomy" id="139825"/>
    <lineage>
        <taxon>Eukaryota</taxon>
        <taxon>Fungi</taxon>
        <taxon>Dikarya</taxon>
        <taxon>Basidiomycota</taxon>
        <taxon>Agaricomycotina</taxon>
        <taxon>Agaricomycetes</taxon>
        <taxon>Polyporales</taxon>
        <taxon>Sparassidaceae</taxon>
        <taxon>Sparassis</taxon>
    </lineage>
</organism>
<dbReference type="InterPro" id="IPR050987">
    <property type="entry name" value="AtrR-like"/>
</dbReference>
<dbReference type="InterPro" id="IPR001138">
    <property type="entry name" value="Zn2Cys6_DnaBD"/>
</dbReference>
<dbReference type="GeneID" id="38779267"/>
<feature type="domain" description="Zn(2)-C6 fungal-type" evidence="3">
    <location>
        <begin position="14"/>
        <end position="53"/>
    </location>
</feature>
<sequence>MPGQPKSSRQQYSACGACRMRRVRCDLKDLPISASGQHPPCSNCSERGLKCVDEFAEVKAVKLLRRGRRLQQVEAVYGQNASEDSSLHSVSAPQSVIPGLKDEFFSSPFFHRLHIQRPIIEPMEFCPRFFEFSKGNKDALQVPGQLIALLLVIWAASFGVNEYGVEEVCDGPVNLRRRRDIVNEMLLEVLYLVDIHGILRKPTWDGVRALLLILPLTQEVQSPVERMAMHEATISQVYTLCSLASVSSVSSGQGDYVDALVRARVFWYTYVLDGVTSALRGGRILLTDDDLSSFEATLPPLGDNSGTSACYAFSYRYATIPIRIASACRQLHSALTGPKARQRNNVDEDKLQSVWQTLDQCWKDFDGLRQFGTAGFVQSEDVERFIDGWQVFIFECHNVIREALKQRLTRPAPDLSLIPEAHRAMRAREYEVLGRVHDKASHRCQIIVRDVVSILRRNIGQQLFKYDAALIRDGCFFAGFLLAGESGNGEDIETCLHALNEMHWAFSKSEEREQTVRMVWEARLSQSRPSTRGFGYSPTNDAMRPSTSEAPYSRRPTLRPLSVPPLSLNSFPGSLGSISAPSTACSTDGNWPSTISTTSSGTDPYRSYPSTANRSPPYVPAHNGLVLDTALPPKHDLIASPTYVLSSTGLSAGRTNETDSEQVFFFTPYSYMGMGDTQGPHQSAILPAATSSHSPTFSSSQFFDAAGVVFPNGTIAHSGSGTGNMSTTSAGNSGSRHIGGGDFYH</sequence>
<dbReference type="GO" id="GO:0008270">
    <property type="term" value="F:zinc ion binding"/>
    <property type="evidence" value="ECO:0007669"/>
    <property type="project" value="InterPro"/>
</dbReference>
<dbReference type="GO" id="GO:0000981">
    <property type="term" value="F:DNA-binding transcription factor activity, RNA polymerase II-specific"/>
    <property type="evidence" value="ECO:0007669"/>
    <property type="project" value="InterPro"/>
</dbReference>
<evidence type="ECO:0000313" key="4">
    <source>
        <dbReference type="EMBL" id="GBE82350.1"/>
    </source>
</evidence>
<evidence type="ECO:0000259" key="3">
    <source>
        <dbReference type="PROSITE" id="PS50048"/>
    </source>
</evidence>